<comment type="similarity">
    <text evidence="8 9">Belongs to the TRAP transporter small permease family.</text>
</comment>
<evidence type="ECO:0000256" key="6">
    <source>
        <dbReference type="ARBA" id="ARBA00022989"/>
    </source>
</evidence>
<feature type="domain" description="Tripartite ATP-independent periplasmic transporters DctQ component" evidence="10">
    <location>
        <begin position="50"/>
        <end position="178"/>
    </location>
</feature>
<keyword evidence="6 9" id="KW-1133">Transmembrane helix</keyword>
<evidence type="ECO:0000256" key="8">
    <source>
        <dbReference type="ARBA" id="ARBA00038436"/>
    </source>
</evidence>
<protein>
    <recommendedName>
        <fullName evidence="9">TRAP transporter small permease protein</fullName>
    </recommendedName>
</protein>
<gene>
    <name evidence="11" type="ORF">GCM10011360_36250</name>
</gene>
<sequence>MTLPDTDRPLQNGLHDGPFAEKPRDPVYRLLDLMARICMTVAGVQMVSLIAIFGWLVFGRYVLNDTPTWVEQAALVLVVWITFLGGAAGVWNKAHLSIDFVREMMPPRVRIPLRWIAVIGVLIFGAYLAWYGWDLAEKTWRRRIPMLAIAEGWRAVPMAICGALTVLFSLYHMAALIRGEDPTER</sequence>
<reference evidence="12" key="1">
    <citation type="journal article" date="2019" name="Int. J. Syst. Evol. Microbiol.">
        <title>The Global Catalogue of Microorganisms (GCM) 10K type strain sequencing project: providing services to taxonomists for standard genome sequencing and annotation.</title>
        <authorList>
            <consortium name="The Broad Institute Genomics Platform"/>
            <consortium name="The Broad Institute Genome Sequencing Center for Infectious Disease"/>
            <person name="Wu L."/>
            <person name="Ma J."/>
        </authorList>
    </citation>
    <scope>NUCLEOTIDE SEQUENCE [LARGE SCALE GENOMIC DNA]</scope>
    <source>
        <strain evidence="12">CGMCC 1.12664</strain>
    </source>
</reference>
<dbReference type="PANTHER" id="PTHR35011:SF11">
    <property type="entry name" value="TRAP TRANSPORTER SMALL PERMEASE PROTEIN"/>
    <property type="match status" value="1"/>
</dbReference>
<dbReference type="InterPro" id="IPR007387">
    <property type="entry name" value="TRAP_DctQ"/>
</dbReference>
<evidence type="ECO:0000256" key="1">
    <source>
        <dbReference type="ARBA" id="ARBA00004429"/>
    </source>
</evidence>
<comment type="subunit">
    <text evidence="9">The complex comprises the extracytoplasmic solute receptor protein and the two transmembrane proteins.</text>
</comment>
<evidence type="ECO:0000313" key="12">
    <source>
        <dbReference type="Proteomes" id="UP000612855"/>
    </source>
</evidence>
<dbReference type="EMBL" id="BMFJ01000002">
    <property type="protein sequence ID" value="GGE45801.1"/>
    <property type="molecule type" value="Genomic_DNA"/>
</dbReference>
<evidence type="ECO:0000256" key="5">
    <source>
        <dbReference type="ARBA" id="ARBA00022692"/>
    </source>
</evidence>
<keyword evidence="2 9" id="KW-0813">Transport</keyword>
<name>A0A917AE02_9RHOB</name>
<dbReference type="RefSeq" id="WP_188479222.1">
    <property type="nucleotide sequence ID" value="NZ_BMFJ01000002.1"/>
</dbReference>
<dbReference type="InterPro" id="IPR055348">
    <property type="entry name" value="DctQ"/>
</dbReference>
<dbReference type="PANTHER" id="PTHR35011">
    <property type="entry name" value="2,3-DIKETO-L-GULONATE TRAP TRANSPORTER SMALL PERMEASE PROTEIN YIAM"/>
    <property type="match status" value="1"/>
</dbReference>
<organism evidence="11 12">
    <name type="scientific">Primorskyibacter flagellatus</name>
    <dbReference type="NCBI Taxonomy" id="1387277"/>
    <lineage>
        <taxon>Bacteria</taxon>
        <taxon>Pseudomonadati</taxon>
        <taxon>Pseudomonadota</taxon>
        <taxon>Alphaproteobacteria</taxon>
        <taxon>Rhodobacterales</taxon>
        <taxon>Roseobacteraceae</taxon>
        <taxon>Primorskyibacter</taxon>
    </lineage>
</organism>
<feature type="transmembrane region" description="Helical" evidence="9">
    <location>
        <begin position="113"/>
        <end position="133"/>
    </location>
</feature>
<keyword evidence="12" id="KW-1185">Reference proteome</keyword>
<dbReference type="GO" id="GO:0022857">
    <property type="term" value="F:transmembrane transporter activity"/>
    <property type="evidence" value="ECO:0007669"/>
    <property type="project" value="UniProtKB-UniRule"/>
</dbReference>
<keyword evidence="7 9" id="KW-0472">Membrane</keyword>
<feature type="transmembrane region" description="Helical" evidence="9">
    <location>
        <begin position="73"/>
        <end position="92"/>
    </location>
</feature>
<evidence type="ECO:0000256" key="9">
    <source>
        <dbReference type="RuleBase" id="RU369079"/>
    </source>
</evidence>
<feature type="transmembrane region" description="Helical" evidence="9">
    <location>
        <begin position="33"/>
        <end position="58"/>
    </location>
</feature>
<accession>A0A917AE02</accession>
<comment type="subcellular location">
    <subcellularLocation>
        <location evidence="1 9">Cell inner membrane</location>
        <topology evidence="1 9">Multi-pass membrane protein</topology>
    </subcellularLocation>
</comment>
<evidence type="ECO:0000313" key="11">
    <source>
        <dbReference type="EMBL" id="GGE45801.1"/>
    </source>
</evidence>
<comment type="function">
    <text evidence="9">Part of the tripartite ATP-independent periplasmic (TRAP) transport system.</text>
</comment>
<evidence type="ECO:0000256" key="7">
    <source>
        <dbReference type="ARBA" id="ARBA00023136"/>
    </source>
</evidence>
<keyword evidence="3" id="KW-1003">Cell membrane</keyword>
<evidence type="ECO:0000256" key="3">
    <source>
        <dbReference type="ARBA" id="ARBA00022475"/>
    </source>
</evidence>
<feature type="transmembrane region" description="Helical" evidence="9">
    <location>
        <begin position="153"/>
        <end position="177"/>
    </location>
</feature>
<dbReference type="Pfam" id="PF04290">
    <property type="entry name" value="DctQ"/>
    <property type="match status" value="1"/>
</dbReference>
<comment type="caution">
    <text evidence="11">The sequence shown here is derived from an EMBL/GenBank/DDBJ whole genome shotgun (WGS) entry which is preliminary data.</text>
</comment>
<dbReference type="GO" id="GO:0005886">
    <property type="term" value="C:plasma membrane"/>
    <property type="evidence" value="ECO:0007669"/>
    <property type="project" value="UniProtKB-SubCell"/>
</dbReference>
<evidence type="ECO:0000259" key="10">
    <source>
        <dbReference type="Pfam" id="PF04290"/>
    </source>
</evidence>
<evidence type="ECO:0000256" key="4">
    <source>
        <dbReference type="ARBA" id="ARBA00022519"/>
    </source>
</evidence>
<evidence type="ECO:0000256" key="2">
    <source>
        <dbReference type="ARBA" id="ARBA00022448"/>
    </source>
</evidence>
<proteinExistence type="inferred from homology"/>
<keyword evidence="5 9" id="KW-0812">Transmembrane</keyword>
<keyword evidence="4 9" id="KW-0997">Cell inner membrane</keyword>
<dbReference type="GO" id="GO:0015740">
    <property type="term" value="P:C4-dicarboxylate transport"/>
    <property type="evidence" value="ECO:0007669"/>
    <property type="project" value="TreeGrafter"/>
</dbReference>
<dbReference type="Proteomes" id="UP000612855">
    <property type="component" value="Unassembled WGS sequence"/>
</dbReference>
<dbReference type="AlphaFoldDB" id="A0A917AE02"/>